<reference evidence="3" key="1">
    <citation type="submission" date="2016-10" db="EMBL/GenBank/DDBJ databases">
        <authorList>
            <person name="Varghese N."/>
            <person name="Submissions S."/>
        </authorList>
    </citation>
    <scope>NUCLEOTIDE SEQUENCE [LARGE SCALE GENOMIC DNA]</scope>
    <source>
        <strain evidence="3">CGMCC 4.578</strain>
    </source>
</reference>
<dbReference type="Proteomes" id="UP000199028">
    <property type="component" value="Unassembled WGS sequence"/>
</dbReference>
<feature type="compositionally biased region" description="Low complexity" evidence="1">
    <location>
        <begin position="104"/>
        <end position="118"/>
    </location>
</feature>
<dbReference type="EMBL" id="FOFT01000014">
    <property type="protein sequence ID" value="SES44345.1"/>
    <property type="molecule type" value="Genomic_DNA"/>
</dbReference>
<feature type="compositionally biased region" description="Low complexity" evidence="1">
    <location>
        <begin position="36"/>
        <end position="51"/>
    </location>
</feature>
<organism evidence="2 3">
    <name type="scientific">Lentzea flaviverrucosa</name>
    <dbReference type="NCBI Taxonomy" id="200379"/>
    <lineage>
        <taxon>Bacteria</taxon>
        <taxon>Bacillati</taxon>
        <taxon>Actinomycetota</taxon>
        <taxon>Actinomycetes</taxon>
        <taxon>Pseudonocardiales</taxon>
        <taxon>Pseudonocardiaceae</taxon>
        <taxon>Lentzea</taxon>
    </lineage>
</organism>
<sequence>MALPQPPRAGSWWLPASPNRNRTLAPPSRPRSRWTVPPVASAAARAMSRPSPVDPPPLLPRCNAEDGSATPVPPSSTTSVTHPLCRTTDTPTGAAGGVCRKTFSSNVSTTAPSASVASGTQQGSATSISHIPP</sequence>
<feature type="region of interest" description="Disordered" evidence="1">
    <location>
        <begin position="1"/>
        <end position="133"/>
    </location>
</feature>
<evidence type="ECO:0000313" key="2">
    <source>
        <dbReference type="EMBL" id="SES44345.1"/>
    </source>
</evidence>
<evidence type="ECO:0000313" key="3">
    <source>
        <dbReference type="Proteomes" id="UP000199028"/>
    </source>
</evidence>
<accession>A0A1H9XDX3</accession>
<gene>
    <name evidence="2" type="ORF">SAMN05216195_114198</name>
</gene>
<name>A0A1H9XDX3_9PSEU</name>
<proteinExistence type="predicted"/>
<dbReference type="AlphaFoldDB" id="A0A1H9XDX3"/>
<feature type="compositionally biased region" description="Polar residues" evidence="1">
    <location>
        <begin position="119"/>
        <end position="133"/>
    </location>
</feature>
<protein>
    <submittedName>
        <fullName evidence="2">Uncharacterized protein</fullName>
    </submittedName>
</protein>
<keyword evidence="3" id="KW-1185">Reference proteome</keyword>
<evidence type="ECO:0000256" key="1">
    <source>
        <dbReference type="SAM" id="MobiDB-lite"/>
    </source>
</evidence>